<dbReference type="AlphaFoldDB" id="A0A2N8ZBV6"/>
<evidence type="ECO:0000313" key="2">
    <source>
        <dbReference type="Proteomes" id="UP000235828"/>
    </source>
</evidence>
<gene>
    <name evidence="1" type="ORF">VTAP4600_A1389</name>
</gene>
<accession>A0A2N8ZBV6</accession>
<dbReference type="Proteomes" id="UP000235828">
    <property type="component" value="Chromosome A"/>
</dbReference>
<keyword evidence="2" id="KW-1185">Reference proteome</keyword>
<proteinExistence type="predicted"/>
<sequence length="63" mass="7402">MANLMKPQKLVNYFIKLNVIINLSNYNHDVSELNVLFNGDNNEVFSSYITWVNSINQYVSRYV</sequence>
<dbReference type="EMBL" id="LT960611">
    <property type="protein sequence ID" value="SON49368.1"/>
    <property type="molecule type" value="Genomic_DNA"/>
</dbReference>
<organism evidence="1 2">
    <name type="scientific">Vibrio tapetis subsp. tapetis</name>
    <dbReference type="NCBI Taxonomy" id="1671868"/>
    <lineage>
        <taxon>Bacteria</taxon>
        <taxon>Pseudomonadati</taxon>
        <taxon>Pseudomonadota</taxon>
        <taxon>Gammaproteobacteria</taxon>
        <taxon>Vibrionales</taxon>
        <taxon>Vibrionaceae</taxon>
        <taxon>Vibrio</taxon>
    </lineage>
</organism>
<reference evidence="1 2" key="1">
    <citation type="submission" date="2017-10" db="EMBL/GenBank/DDBJ databases">
        <authorList>
            <person name="Banno H."/>
            <person name="Chua N.-H."/>
        </authorList>
    </citation>
    <scope>NUCLEOTIDE SEQUENCE [LARGE SCALE GENOMIC DNA]</scope>
    <source>
        <strain evidence="1">Vibrio tapetis CECT4600</strain>
    </source>
</reference>
<evidence type="ECO:0000313" key="1">
    <source>
        <dbReference type="EMBL" id="SON49368.1"/>
    </source>
</evidence>
<dbReference type="KEGG" id="vta:A1389"/>
<protein>
    <submittedName>
        <fullName evidence="1">Uncharacterized protein</fullName>
    </submittedName>
</protein>
<name>A0A2N8ZBV6_9VIBR</name>